<dbReference type="AlphaFoldDB" id="A0A4R1HB67"/>
<name>A0A4R1HB67_9GAMM</name>
<gene>
    <name evidence="2" type="ORF">DFR30_1897</name>
</gene>
<keyword evidence="3" id="KW-1185">Reference proteome</keyword>
<evidence type="ECO:0000313" key="3">
    <source>
        <dbReference type="Proteomes" id="UP000295707"/>
    </source>
</evidence>
<evidence type="ECO:0000256" key="1">
    <source>
        <dbReference type="SAM" id="MobiDB-lite"/>
    </source>
</evidence>
<dbReference type="OrthoDB" id="329419at2"/>
<comment type="caution">
    <text evidence="2">The sequence shown here is derived from an EMBL/GenBank/DDBJ whole genome shotgun (WGS) entry which is preliminary data.</text>
</comment>
<organism evidence="2 3">
    <name type="scientific">Thiogranum longum</name>
    <dbReference type="NCBI Taxonomy" id="1537524"/>
    <lineage>
        <taxon>Bacteria</taxon>
        <taxon>Pseudomonadati</taxon>
        <taxon>Pseudomonadota</taxon>
        <taxon>Gammaproteobacteria</taxon>
        <taxon>Chromatiales</taxon>
        <taxon>Ectothiorhodospiraceae</taxon>
        <taxon>Thiogranum</taxon>
    </lineage>
</organism>
<reference evidence="2 3" key="1">
    <citation type="submission" date="2019-03" db="EMBL/GenBank/DDBJ databases">
        <title>Genomic Encyclopedia of Type Strains, Phase IV (KMG-IV): sequencing the most valuable type-strain genomes for metagenomic binning, comparative biology and taxonomic classification.</title>
        <authorList>
            <person name="Goeker M."/>
        </authorList>
    </citation>
    <scope>NUCLEOTIDE SEQUENCE [LARGE SCALE GENOMIC DNA]</scope>
    <source>
        <strain evidence="2 3">DSM 19610</strain>
    </source>
</reference>
<evidence type="ECO:0000313" key="2">
    <source>
        <dbReference type="EMBL" id="TCK18618.1"/>
    </source>
</evidence>
<dbReference type="EMBL" id="SMFX01000001">
    <property type="protein sequence ID" value="TCK18618.1"/>
    <property type="molecule type" value="Genomic_DNA"/>
</dbReference>
<sequence length="144" mass="16182">MSKKWVVVADQSRARIFAVDDPHGPLLQVDKLEHPEARKREQELTSDRPGRSFDSAGQGRHAMGTAVEPKKEEALRFAKQIADYLQAAHREGRFNRLLLVAGPPLLGLLRDKLKVLSGANISEIDKNLGQYEAQEIRSHLPDRL</sequence>
<proteinExistence type="predicted"/>
<dbReference type="InterPro" id="IPR019291">
    <property type="entry name" value="Host_attachment_protein"/>
</dbReference>
<dbReference type="RefSeq" id="WP_132972580.1">
    <property type="nucleotide sequence ID" value="NZ_SMFX01000001.1"/>
</dbReference>
<feature type="region of interest" description="Disordered" evidence="1">
    <location>
        <begin position="25"/>
        <end position="69"/>
    </location>
</feature>
<accession>A0A4R1HB67</accession>
<dbReference type="Pfam" id="PF10116">
    <property type="entry name" value="Host_attach"/>
    <property type="match status" value="1"/>
</dbReference>
<dbReference type="Proteomes" id="UP000295707">
    <property type="component" value="Unassembled WGS sequence"/>
</dbReference>
<feature type="compositionally biased region" description="Basic and acidic residues" evidence="1">
    <location>
        <begin position="30"/>
        <end position="51"/>
    </location>
</feature>
<protein>
    <submittedName>
        <fullName evidence="2">Protein required for attachment to host cells</fullName>
    </submittedName>
</protein>